<dbReference type="RefSeq" id="WP_013780033.1">
    <property type="nucleotide sequence ID" value="NC_015520.1"/>
</dbReference>
<gene>
    <name evidence="2" type="ordered locus">Mahau_0384</name>
</gene>
<dbReference type="KEGG" id="mas:Mahau_0384"/>
<dbReference type="CDD" id="cd00009">
    <property type="entry name" value="AAA"/>
    <property type="match status" value="1"/>
</dbReference>
<protein>
    <recommendedName>
        <fullName evidence="1">AAA+ ATPase domain-containing protein</fullName>
    </recommendedName>
</protein>
<name>F3ZY75_MAHA5</name>
<dbReference type="SMART" id="SM00382">
    <property type="entry name" value="AAA"/>
    <property type="match status" value="1"/>
</dbReference>
<evidence type="ECO:0000313" key="3">
    <source>
        <dbReference type="Proteomes" id="UP000008457"/>
    </source>
</evidence>
<dbReference type="AlphaFoldDB" id="F3ZY75"/>
<dbReference type="PANTHER" id="PTHR42935:SF1">
    <property type="entry name" value="SLR0930 PROTEIN"/>
    <property type="match status" value="1"/>
</dbReference>
<dbReference type="Gene3D" id="3.40.50.300">
    <property type="entry name" value="P-loop containing nucleotide triphosphate hydrolases"/>
    <property type="match status" value="1"/>
</dbReference>
<dbReference type="InterPro" id="IPR027417">
    <property type="entry name" value="P-loop_NTPase"/>
</dbReference>
<sequence length="459" mass="52343">MNNEYIYDVRNARLAAAGLTVYKSITEDETVRSFLDLLEMIDDESSMPYDIVNAYHWLVHDLLSIQSGDGVNPWKDHILDLVLNDENAFSKYCQSMEDNADIPYAIQQAVKSDMQYLQTLCSIDSDVLKQNIGMRTGMVAQHWPGWDILYNPGYSRKDEQPNQADDSLQWLQNQRISIKRRIADSACWSDMIDALAEFYKKMGISILNKYLTFRWVGSRAGYAGYLTGVAKPDPIRLDNLIGYDVQRKQVIDNTERFVAGYPANNMLLYGDRGTGKSSTVKALIHRYGKDGLRLIEVSRDNLNDFYDILDTVRPFKQRFILFVDDLAFDADESAYTGLKAVLEGGIEARPDNVVIFATSNRRHLVKEYFSDRIGSDELHEGDTRQEKLSLADRFGIVVTFLQPDQEEYLEIVDGLARQHGIEMNIGELHSMALQWQAKHNGRSGRTAAQFITYLLAHKA</sequence>
<proteinExistence type="predicted"/>
<dbReference type="PANTHER" id="PTHR42935">
    <property type="entry name" value="SLR0930 PROTEIN"/>
    <property type="match status" value="1"/>
</dbReference>
<dbReference type="InterPro" id="IPR008533">
    <property type="entry name" value="DUF815"/>
</dbReference>
<feature type="domain" description="AAA+ ATPase" evidence="1">
    <location>
        <begin position="262"/>
        <end position="379"/>
    </location>
</feature>
<dbReference type="OrthoDB" id="9812140at2"/>
<dbReference type="Proteomes" id="UP000008457">
    <property type="component" value="Chromosome"/>
</dbReference>
<dbReference type="HOGENOM" id="CLU_039512_1_1_9"/>
<reference evidence="3" key="1">
    <citation type="submission" date="2010-11" db="EMBL/GenBank/DDBJ databases">
        <title>The complete genome of Mahella australiensis DSM 15567.</title>
        <authorList>
            <consortium name="US DOE Joint Genome Institute (JGI-PGF)"/>
            <person name="Lucas S."/>
            <person name="Copeland A."/>
            <person name="Lapidus A."/>
            <person name="Bruce D."/>
            <person name="Goodwin L."/>
            <person name="Pitluck S."/>
            <person name="Kyrpides N."/>
            <person name="Mavromatis K."/>
            <person name="Pagani I."/>
            <person name="Ivanova N."/>
            <person name="Teshima H."/>
            <person name="Brettin T."/>
            <person name="Detter J.C."/>
            <person name="Han C."/>
            <person name="Tapia R."/>
            <person name="Land M."/>
            <person name="Hauser L."/>
            <person name="Markowitz V."/>
            <person name="Cheng J.-F."/>
            <person name="Hugenholtz P."/>
            <person name="Woyke T."/>
            <person name="Wu D."/>
            <person name="Spring S."/>
            <person name="Pukall R."/>
            <person name="Steenblock K."/>
            <person name="Schneider S."/>
            <person name="Klenk H.-P."/>
            <person name="Eisen J.A."/>
        </authorList>
    </citation>
    <scope>NUCLEOTIDE SEQUENCE [LARGE SCALE GENOMIC DNA]</scope>
    <source>
        <strain evidence="3">DSM 15567 / CIP 107919 / 50-1 BON</strain>
    </source>
</reference>
<accession>F3ZY75</accession>
<keyword evidence="3" id="KW-1185">Reference proteome</keyword>
<dbReference type="SUPFAM" id="SSF52540">
    <property type="entry name" value="P-loop containing nucleoside triphosphate hydrolases"/>
    <property type="match status" value="1"/>
</dbReference>
<dbReference type="InterPro" id="IPR003593">
    <property type="entry name" value="AAA+_ATPase"/>
</dbReference>
<dbReference type="EMBL" id="CP002360">
    <property type="protein sequence ID" value="AEE95600.1"/>
    <property type="molecule type" value="Genomic_DNA"/>
</dbReference>
<organism evidence="2 3">
    <name type="scientific">Mahella australiensis (strain DSM 15567 / CIP 107919 / 50-1 BON)</name>
    <dbReference type="NCBI Taxonomy" id="697281"/>
    <lineage>
        <taxon>Bacteria</taxon>
        <taxon>Bacillati</taxon>
        <taxon>Bacillota</taxon>
        <taxon>Clostridia</taxon>
        <taxon>Thermoanaerobacterales</taxon>
        <taxon>Thermoanaerobacterales Family IV. Incertae Sedis</taxon>
        <taxon>Mahella</taxon>
    </lineage>
</organism>
<dbReference type="STRING" id="697281.Mahau_0384"/>
<dbReference type="Pfam" id="PF05673">
    <property type="entry name" value="DUF815"/>
    <property type="match status" value="1"/>
</dbReference>
<reference evidence="2 3" key="2">
    <citation type="journal article" date="2011" name="Stand. Genomic Sci.">
        <title>Complete genome sequence of Mahella australiensis type strain (50-1 BON).</title>
        <authorList>
            <person name="Sikorski J."/>
            <person name="Teshima H."/>
            <person name="Nolan M."/>
            <person name="Lucas S."/>
            <person name="Hammon N."/>
            <person name="Deshpande S."/>
            <person name="Cheng J.F."/>
            <person name="Pitluck S."/>
            <person name="Liolios K."/>
            <person name="Pagani I."/>
            <person name="Ivanova N."/>
            <person name="Huntemann M."/>
            <person name="Mavromatis K."/>
            <person name="Ovchinikova G."/>
            <person name="Pati A."/>
            <person name="Tapia R."/>
            <person name="Han C."/>
            <person name="Goodwin L."/>
            <person name="Chen A."/>
            <person name="Palaniappan K."/>
            <person name="Land M."/>
            <person name="Hauser L."/>
            <person name="Ngatchou-Djao O.D."/>
            <person name="Rohde M."/>
            <person name="Pukall R."/>
            <person name="Spring S."/>
            <person name="Abt B."/>
            <person name="Goker M."/>
            <person name="Detter J.C."/>
            <person name="Woyke T."/>
            <person name="Bristow J."/>
            <person name="Markowitz V."/>
            <person name="Hugenholtz P."/>
            <person name="Eisen J.A."/>
            <person name="Kyrpides N.C."/>
            <person name="Klenk H.P."/>
            <person name="Lapidus A."/>
        </authorList>
    </citation>
    <scope>NUCLEOTIDE SEQUENCE [LARGE SCALE GENOMIC DNA]</scope>
    <source>
        <strain evidence="3">DSM 15567 / CIP 107919 / 50-1 BON</strain>
    </source>
</reference>
<dbReference type="eggNOG" id="COG2607">
    <property type="taxonomic scope" value="Bacteria"/>
</dbReference>
<evidence type="ECO:0000259" key="1">
    <source>
        <dbReference type="SMART" id="SM00382"/>
    </source>
</evidence>
<evidence type="ECO:0000313" key="2">
    <source>
        <dbReference type="EMBL" id="AEE95600.1"/>
    </source>
</evidence>